<dbReference type="RefSeq" id="WP_209361709.1">
    <property type="nucleotide sequence ID" value="NZ_JAGISH010000008.1"/>
</dbReference>
<feature type="domain" description="PilZ" evidence="1">
    <location>
        <begin position="4"/>
        <end position="90"/>
    </location>
</feature>
<gene>
    <name evidence="2" type="ORF">J5474_14875</name>
</gene>
<dbReference type="InterPro" id="IPR009875">
    <property type="entry name" value="PilZ_domain"/>
</dbReference>
<dbReference type="Gene3D" id="2.40.10.220">
    <property type="entry name" value="predicted glycosyltransferase like domains"/>
    <property type="match status" value="1"/>
</dbReference>
<evidence type="ECO:0000313" key="2">
    <source>
        <dbReference type="EMBL" id="MBP0483765.1"/>
    </source>
</evidence>
<keyword evidence="3" id="KW-1185">Reference proteome</keyword>
<protein>
    <submittedName>
        <fullName evidence="2">PilZ domain-containing protein</fullName>
    </submittedName>
</protein>
<evidence type="ECO:0000259" key="1">
    <source>
        <dbReference type="Pfam" id="PF07238"/>
    </source>
</evidence>
<accession>A0A940MQ32</accession>
<evidence type="ECO:0000313" key="3">
    <source>
        <dbReference type="Proteomes" id="UP000675940"/>
    </source>
</evidence>
<dbReference type="Proteomes" id="UP000675940">
    <property type="component" value="Unassembled WGS sequence"/>
</dbReference>
<sequence length="96" mass="10332">MLKQRADRLPSALGFELSTPSGDFAATIVNVSPSGAFAEGSLPLSIGEQVSLTALKQTVGARVVRVSPRGAALQFEQPLDPVQLENLRQYRDLHML</sequence>
<dbReference type="EMBL" id="JAGISH010000008">
    <property type="protein sequence ID" value="MBP0483765.1"/>
    <property type="molecule type" value="Genomic_DNA"/>
</dbReference>
<name>A0A940MQ32_9RHOB</name>
<reference evidence="2" key="1">
    <citation type="submission" date="2021-03" db="EMBL/GenBank/DDBJ databases">
        <title>Sagittula salina sp. nov. strain M10.9X isolated from the marine waste.</title>
        <authorList>
            <person name="Satari L."/>
            <person name="Molina-Menor E."/>
            <person name="Vidal-Verdu A."/>
            <person name="Pascual J."/>
            <person name="Pereto J."/>
            <person name="Porcar M."/>
        </authorList>
    </citation>
    <scope>NUCLEOTIDE SEQUENCE</scope>
    <source>
        <strain evidence="2">M10.9X</strain>
    </source>
</reference>
<comment type="caution">
    <text evidence="2">The sequence shown here is derived from an EMBL/GenBank/DDBJ whole genome shotgun (WGS) entry which is preliminary data.</text>
</comment>
<dbReference type="AlphaFoldDB" id="A0A940MQ32"/>
<dbReference type="Pfam" id="PF07238">
    <property type="entry name" value="PilZ"/>
    <property type="match status" value="1"/>
</dbReference>
<dbReference type="GO" id="GO:0035438">
    <property type="term" value="F:cyclic-di-GMP binding"/>
    <property type="evidence" value="ECO:0007669"/>
    <property type="project" value="InterPro"/>
</dbReference>
<organism evidence="2 3">
    <name type="scientific">Sagittula salina</name>
    <dbReference type="NCBI Taxonomy" id="2820268"/>
    <lineage>
        <taxon>Bacteria</taxon>
        <taxon>Pseudomonadati</taxon>
        <taxon>Pseudomonadota</taxon>
        <taxon>Alphaproteobacteria</taxon>
        <taxon>Rhodobacterales</taxon>
        <taxon>Roseobacteraceae</taxon>
        <taxon>Sagittula</taxon>
    </lineage>
</organism>
<proteinExistence type="predicted"/>